<organism evidence="1 2">
    <name type="scientific">Vibrio parahaemolyticus</name>
    <dbReference type="NCBI Taxonomy" id="670"/>
    <lineage>
        <taxon>Bacteria</taxon>
        <taxon>Pseudomonadati</taxon>
        <taxon>Pseudomonadota</taxon>
        <taxon>Gammaproteobacteria</taxon>
        <taxon>Vibrionales</taxon>
        <taxon>Vibrionaceae</taxon>
        <taxon>Vibrio</taxon>
    </lineage>
</organism>
<accession>A0AAW8PZE9</accession>
<comment type="caution">
    <text evidence="1">The sequence shown here is derived from an EMBL/GenBank/DDBJ whole genome shotgun (WGS) entry which is preliminary data.</text>
</comment>
<dbReference type="RefSeq" id="WP_311019797.1">
    <property type="nucleotide sequence ID" value="NZ_JAUHGG010000003.1"/>
</dbReference>
<name>A0AAW8PZE9_VIBPH</name>
<gene>
    <name evidence="1" type="ORF">QX249_10065</name>
</gene>
<evidence type="ECO:0000313" key="2">
    <source>
        <dbReference type="Proteomes" id="UP001253193"/>
    </source>
</evidence>
<dbReference type="Proteomes" id="UP001253193">
    <property type="component" value="Unassembled WGS sequence"/>
</dbReference>
<protein>
    <submittedName>
        <fullName evidence="1">Uncharacterized protein</fullName>
    </submittedName>
</protein>
<dbReference type="EMBL" id="JAUHGG010000003">
    <property type="protein sequence ID" value="MDS1821003.1"/>
    <property type="molecule type" value="Genomic_DNA"/>
</dbReference>
<evidence type="ECO:0000313" key="1">
    <source>
        <dbReference type="EMBL" id="MDS1821003.1"/>
    </source>
</evidence>
<sequence>MQTPVTIKKTTFREGQKLTPVIVFYPQSNARKAALLDEHNNLVGFETDRLYHPAGGIAGCQQIADSGLVVGSEYYGYECRHAHDSVYVLGSE</sequence>
<reference evidence="1" key="1">
    <citation type="submission" date="2023-06" db="EMBL/GenBank/DDBJ databases">
        <title>Genomic Diversity of Vibrio spp. and Metagenomic Analysis of Pathogens in Florida Gulf Coastal Waters Following Hurricane Ian.</title>
        <authorList>
            <person name="Brumfield K.D."/>
        </authorList>
    </citation>
    <scope>NUCLEOTIDE SEQUENCE</scope>
    <source>
        <strain evidence="1">WBS2B-138</strain>
    </source>
</reference>
<proteinExistence type="predicted"/>
<dbReference type="AlphaFoldDB" id="A0AAW8PZE9"/>